<dbReference type="OMA" id="MTWLGER"/>
<evidence type="ECO:0000313" key="13">
    <source>
        <dbReference type="Proteomes" id="UP000039324"/>
    </source>
</evidence>
<feature type="domain" description="ABC transmembrane type-1" evidence="10">
    <location>
        <begin position="56"/>
        <end position="346"/>
    </location>
</feature>
<evidence type="ECO:0000256" key="8">
    <source>
        <dbReference type="SAM" id="Phobius"/>
    </source>
</evidence>
<dbReference type="Gene3D" id="1.20.1560.10">
    <property type="entry name" value="ABC transporter type 1, transmembrane domain"/>
    <property type="match status" value="1"/>
</dbReference>
<dbReference type="InterPro" id="IPR036640">
    <property type="entry name" value="ABC1_TM_sf"/>
</dbReference>
<proteinExistence type="predicted"/>
<dbReference type="Proteomes" id="UP000290189">
    <property type="component" value="Unassembled WGS sequence"/>
</dbReference>
<evidence type="ECO:0000256" key="4">
    <source>
        <dbReference type="ARBA" id="ARBA00022741"/>
    </source>
</evidence>
<dbReference type="Proteomes" id="UP000039324">
    <property type="component" value="Unassembled WGS sequence"/>
</dbReference>
<feature type="transmembrane region" description="Helical" evidence="8">
    <location>
        <begin position="100"/>
        <end position="120"/>
    </location>
</feature>
<reference evidence="12 14" key="2">
    <citation type="submission" date="2018-03" db="EMBL/GenBank/DDBJ databases">
        <authorList>
            <person name="Fogelqvist J."/>
        </authorList>
    </citation>
    <scope>NUCLEOTIDE SEQUENCE [LARGE SCALE GENOMIC DNA]</scope>
</reference>
<keyword evidence="2" id="KW-0813">Transport</keyword>
<evidence type="ECO:0000259" key="10">
    <source>
        <dbReference type="PROSITE" id="PS50929"/>
    </source>
</evidence>
<dbReference type="EMBL" id="OVEO01000008">
    <property type="protein sequence ID" value="SPQ97553.1"/>
    <property type="molecule type" value="Genomic_DNA"/>
</dbReference>
<feature type="transmembrane region" description="Helical" evidence="8">
    <location>
        <begin position="203"/>
        <end position="221"/>
    </location>
</feature>
<protein>
    <submittedName>
        <fullName evidence="11">Uncharacterized protein</fullName>
    </submittedName>
</protein>
<feature type="domain" description="ABC transporter" evidence="9">
    <location>
        <begin position="379"/>
        <end position="615"/>
    </location>
</feature>
<dbReference type="Pfam" id="PF00005">
    <property type="entry name" value="ABC_tran"/>
    <property type="match status" value="1"/>
</dbReference>
<organism evidence="11 13">
    <name type="scientific">Plasmodiophora brassicae</name>
    <name type="common">Clubroot disease agent</name>
    <dbReference type="NCBI Taxonomy" id="37360"/>
    <lineage>
        <taxon>Eukaryota</taxon>
        <taxon>Sar</taxon>
        <taxon>Rhizaria</taxon>
        <taxon>Endomyxa</taxon>
        <taxon>Phytomyxea</taxon>
        <taxon>Plasmodiophorida</taxon>
        <taxon>Plasmodiophoridae</taxon>
        <taxon>Plasmodiophora</taxon>
    </lineage>
</organism>
<evidence type="ECO:0000256" key="5">
    <source>
        <dbReference type="ARBA" id="ARBA00022840"/>
    </source>
</evidence>
<keyword evidence="13" id="KW-1185">Reference proteome</keyword>
<dbReference type="PANTHER" id="PTHR43394">
    <property type="entry name" value="ATP-DEPENDENT PERMEASE MDL1, MITOCHONDRIAL"/>
    <property type="match status" value="1"/>
</dbReference>
<dbReference type="PROSITE" id="PS00211">
    <property type="entry name" value="ABC_TRANSPORTER_1"/>
    <property type="match status" value="1"/>
</dbReference>
<dbReference type="InterPro" id="IPR011527">
    <property type="entry name" value="ABC1_TM_dom"/>
</dbReference>
<geneLocation type="mitochondrion" evidence="12"/>
<evidence type="ECO:0000313" key="11">
    <source>
        <dbReference type="EMBL" id="CEO97245.1"/>
    </source>
</evidence>
<evidence type="ECO:0000313" key="12">
    <source>
        <dbReference type="EMBL" id="SPQ97553.1"/>
    </source>
</evidence>
<dbReference type="GO" id="GO:0016887">
    <property type="term" value="F:ATP hydrolysis activity"/>
    <property type="evidence" value="ECO:0007669"/>
    <property type="project" value="InterPro"/>
</dbReference>
<keyword evidence="5" id="KW-0067">ATP-binding</keyword>
<accession>A0A0G4IPX0</accession>
<dbReference type="PIRSF" id="PIRSF002773">
    <property type="entry name" value="ABC_prm/ATPase_B"/>
    <property type="match status" value="1"/>
</dbReference>
<keyword evidence="12" id="KW-0496">Mitochondrion</keyword>
<reference evidence="11 13" key="1">
    <citation type="submission" date="2015-02" db="EMBL/GenBank/DDBJ databases">
        <authorList>
            <person name="Chooi Y.-H."/>
        </authorList>
    </citation>
    <scope>NUCLEOTIDE SEQUENCE [LARGE SCALE GENOMIC DNA]</scope>
    <source>
        <strain evidence="11">E3</strain>
    </source>
</reference>
<dbReference type="InterPro" id="IPR039421">
    <property type="entry name" value="Type_1_exporter"/>
</dbReference>
<dbReference type="GO" id="GO:0090374">
    <property type="term" value="P:oligopeptide export from mitochondrion"/>
    <property type="evidence" value="ECO:0007669"/>
    <property type="project" value="TreeGrafter"/>
</dbReference>
<dbReference type="AlphaFoldDB" id="A0A0G4IPX0"/>
<evidence type="ECO:0000256" key="2">
    <source>
        <dbReference type="ARBA" id="ARBA00022448"/>
    </source>
</evidence>
<evidence type="ECO:0000256" key="1">
    <source>
        <dbReference type="ARBA" id="ARBA00004448"/>
    </source>
</evidence>
<evidence type="ECO:0000256" key="6">
    <source>
        <dbReference type="ARBA" id="ARBA00022989"/>
    </source>
</evidence>
<feature type="transmembrane region" description="Helical" evidence="8">
    <location>
        <begin position="53"/>
        <end position="80"/>
    </location>
</feature>
<dbReference type="PROSITE" id="PS50929">
    <property type="entry name" value="ABC_TM1F"/>
    <property type="match status" value="1"/>
</dbReference>
<evidence type="ECO:0000256" key="3">
    <source>
        <dbReference type="ARBA" id="ARBA00022692"/>
    </source>
</evidence>
<dbReference type="InterPro" id="IPR017871">
    <property type="entry name" value="ABC_transporter-like_CS"/>
</dbReference>
<dbReference type="InterPro" id="IPR027417">
    <property type="entry name" value="P-loop_NTPase"/>
</dbReference>
<dbReference type="FunFam" id="3.40.50.300:FF:000403">
    <property type="entry name" value="ATP-binding cassette sub-family B member 8, mitochondrial"/>
    <property type="match status" value="1"/>
</dbReference>
<name>A0A0G4IPX0_PLABS</name>
<dbReference type="InterPro" id="IPR003593">
    <property type="entry name" value="AAA+_ATPase"/>
</dbReference>
<dbReference type="GO" id="GO:0005524">
    <property type="term" value="F:ATP binding"/>
    <property type="evidence" value="ECO:0007669"/>
    <property type="project" value="UniProtKB-KW"/>
</dbReference>
<evidence type="ECO:0000313" key="14">
    <source>
        <dbReference type="Proteomes" id="UP000290189"/>
    </source>
</evidence>
<dbReference type="CDD" id="cd03249">
    <property type="entry name" value="ABC_MTABC3_MDL1_MDL2"/>
    <property type="match status" value="1"/>
</dbReference>
<keyword evidence="7 8" id="KW-0472">Membrane</keyword>
<dbReference type="CDD" id="cd18780">
    <property type="entry name" value="ABC_6TM_AtABCB27_like"/>
    <property type="match status" value="1"/>
</dbReference>
<dbReference type="InterPro" id="IPR003439">
    <property type="entry name" value="ABC_transporter-like_ATP-bd"/>
</dbReference>
<dbReference type="GO" id="GO:0005743">
    <property type="term" value="C:mitochondrial inner membrane"/>
    <property type="evidence" value="ECO:0007669"/>
    <property type="project" value="UniProtKB-SubCell"/>
</dbReference>
<gene>
    <name evidence="11" type="ORF">PBRA_000590</name>
    <name evidence="12" type="ORF">PLBR_LOCUS4768</name>
</gene>
<dbReference type="Gene3D" id="3.40.50.300">
    <property type="entry name" value="P-loop containing nucleotide triphosphate hydrolases"/>
    <property type="match status" value="1"/>
</dbReference>
<dbReference type="SMART" id="SM00382">
    <property type="entry name" value="AAA"/>
    <property type="match status" value="1"/>
</dbReference>
<dbReference type="Pfam" id="PF00664">
    <property type="entry name" value="ABC_membrane"/>
    <property type="match status" value="1"/>
</dbReference>
<keyword evidence="3 8" id="KW-0812">Transmembrane</keyword>
<keyword evidence="4" id="KW-0547">Nucleotide-binding</keyword>
<dbReference type="GO" id="GO:0015421">
    <property type="term" value="F:ABC-type oligopeptide transporter activity"/>
    <property type="evidence" value="ECO:0007669"/>
    <property type="project" value="TreeGrafter"/>
</dbReference>
<dbReference type="SUPFAM" id="SSF52540">
    <property type="entry name" value="P-loop containing nucleoside triphosphate hydrolases"/>
    <property type="match status" value="1"/>
</dbReference>
<dbReference type="STRING" id="37360.A0A0G4IPX0"/>
<sequence>MSGHVLAMSAAIDMGDGAGLARPLLLPARPPRPKKPPALTLSRLIRQSYPERWLLLLASVALVISTATSLALPVFIGHVVDELVRMSRGLTTPDEARVAVNAYVLELVCVVSLGGVFAFLRGYLFSLSGERIVARIRKRLFARCIAQEIGMFDMMRTGELVSRLASDTSILNNAITSNLSKGLTMLSTVSLGLVYLFRLSVRLSLLMISVIPAVAIIGRLYGRYVRTLSRQTQDALARATEVADESFSNIRTVRAFSNETLRADLYNEKIEDTYNLGARVARLLGYFVGFMATIAPLSTVFIMWSGAMLVIQRELTVGLLTSFLLLTVSVGKSLAGISGLISNVYKALGANAKVFELIDRAEQIRLTGGLRPAVFTGDIRMVDVSFTYPARPDTPVLNGLNIVFESGKVTALVGPSGGGKSTIFAMIERFYDPSQGVVTLDGEDIRNLDVTWMHRRIGLVSQEPVLFAGSIRDNIAFGKADASMESIIAAASAANAHDFVMAFEHGYDTLVGERGLHLSGGQKQRIAIARAVLLNPKVLLLDEATSSLDAESEFVVQDALDKLMKGRTVVVIAHRLSTVKDADLVVVIDRGRVVESGTHDALLARDGMYAHLVRRQLQ</sequence>
<dbReference type="PROSITE" id="PS50893">
    <property type="entry name" value="ABC_TRANSPORTER_2"/>
    <property type="match status" value="1"/>
</dbReference>
<keyword evidence="6 8" id="KW-1133">Transmembrane helix</keyword>
<dbReference type="OrthoDB" id="6500128at2759"/>
<comment type="subcellular location">
    <subcellularLocation>
        <location evidence="1">Mitochondrion inner membrane</location>
        <topology evidence="1">Multi-pass membrane protein</topology>
    </subcellularLocation>
</comment>
<dbReference type="SUPFAM" id="SSF90123">
    <property type="entry name" value="ABC transporter transmembrane region"/>
    <property type="match status" value="1"/>
</dbReference>
<dbReference type="PANTHER" id="PTHR43394:SF1">
    <property type="entry name" value="ATP-BINDING CASSETTE SUB-FAMILY B MEMBER 10, MITOCHONDRIAL"/>
    <property type="match status" value="1"/>
</dbReference>
<evidence type="ECO:0000259" key="9">
    <source>
        <dbReference type="PROSITE" id="PS50893"/>
    </source>
</evidence>
<dbReference type="EMBL" id="CDSF01000079">
    <property type="protein sequence ID" value="CEO97245.1"/>
    <property type="molecule type" value="Genomic_DNA"/>
</dbReference>
<evidence type="ECO:0000256" key="7">
    <source>
        <dbReference type="ARBA" id="ARBA00023136"/>
    </source>
</evidence>
<feature type="transmembrane region" description="Helical" evidence="8">
    <location>
        <begin position="283"/>
        <end position="311"/>
    </location>
</feature>
<dbReference type="FunFam" id="1.20.1560.10:FF:000058">
    <property type="entry name" value="ABC transporter B family member 25"/>
    <property type="match status" value="1"/>
</dbReference>